<dbReference type="Proteomes" id="UP000292957">
    <property type="component" value="Unassembled WGS sequence"/>
</dbReference>
<organism evidence="1">
    <name type="scientific">Dichomitus squalens</name>
    <dbReference type="NCBI Taxonomy" id="114155"/>
    <lineage>
        <taxon>Eukaryota</taxon>
        <taxon>Fungi</taxon>
        <taxon>Dikarya</taxon>
        <taxon>Basidiomycota</taxon>
        <taxon>Agaricomycotina</taxon>
        <taxon>Agaricomycetes</taxon>
        <taxon>Polyporales</taxon>
        <taxon>Polyporaceae</taxon>
        <taxon>Dichomitus</taxon>
    </lineage>
</organism>
<reference evidence="1" key="1">
    <citation type="submission" date="2019-01" db="EMBL/GenBank/DDBJ databases">
        <title>Draft genome sequences of three monokaryotic isolates of the white-rot basidiomycete fungus Dichomitus squalens.</title>
        <authorList>
            <consortium name="DOE Joint Genome Institute"/>
            <person name="Lopez S.C."/>
            <person name="Andreopoulos B."/>
            <person name="Pangilinan J."/>
            <person name="Lipzen A."/>
            <person name="Riley R."/>
            <person name="Ahrendt S."/>
            <person name="Ng V."/>
            <person name="Barry K."/>
            <person name="Daum C."/>
            <person name="Grigoriev I.V."/>
            <person name="Hilden K.S."/>
            <person name="Makela M.R."/>
            <person name="de Vries R.P."/>
        </authorList>
    </citation>
    <scope>NUCLEOTIDE SEQUENCE [LARGE SCALE GENOMIC DNA]</scope>
    <source>
        <strain evidence="1">OM18370.1</strain>
    </source>
</reference>
<protein>
    <submittedName>
        <fullName evidence="1">Uncharacterized protein</fullName>
    </submittedName>
</protein>
<dbReference type="AlphaFoldDB" id="A0A4Q9MVB5"/>
<evidence type="ECO:0000313" key="1">
    <source>
        <dbReference type="EMBL" id="TBU31645.1"/>
    </source>
</evidence>
<gene>
    <name evidence="1" type="ORF">BD311DRAFT_804467</name>
</gene>
<accession>A0A4Q9MVB5</accession>
<name>A0A4Q9MVB5_9APHY</name>
<sequence>MSDSLACAHAPWAIFLFLKRPMAIFNEARLDSPLPRALISPRDAAPSVACQRTLALSVHATRHEARAASFLHLDVIAPRGSDGGPRSVDHTPSVPSSDVGALTCSDVPKGCFGGLVAPDQSIIMALSASETLPYALASAGQQALSRARKMTKPGRTGVSFLSGP</sequence>
<proteinExistence type="predicted"/>
<dbReference type="EMBL" id="ML143398">
    <property type="protein sequence ID" value="TBU31645.1"/>
    <property type="molecule type" value="Genomic_DNA"/>
</dbReference>